<dbReference type="Gene3D" id="2.170.150.70">
    <property type="match status" value="1"/>
</dbReference>
<evidence type="ECO:0000256" key="3">
    <source>
        <dbReference type="ARBA" id="ARBA00022833"/>
    </source>
</evidence>
<keyword evidence="3" id="KW-0862">Zinc</keyword>
<dbReference type="Proteomes" id="UP001429984">
    <property type="component" value="Unassembled WGS sequence"/>
</dbReference>
<evidence type="ECO:0000259" key="4">
    <source>
        <dbReference type="PROSITE" id="PS51891"/>
    </source>
</evidence>
<dbReference type="InterPro" id="IPR006913">
    <property type="entry name" value="CENP-V/GFA"/>
</dbReference>
<accession>A0ABS0B6L5</accession>
<keyword evidence="2" id="KW-0479">Metal-binding</keyword>
<dbReference type="PANTHER" id="PTHR28620">
    <property type="entry name" value="CENTROMERE PROTEIN V"/>
    <property type="match status" value="1"/>
</dbReference>
<dbReference type="InterPro" id="IPR011057">
    <property type="entry name" value="Mss4-like_sf"/>
</dbReference>
<dbReference type="EMBL" id="JADLZT010000006">
    <property type="protein sequence ID" value="MBF6024673.1"/>
    <property type="molecule type" value="Genomic_DNA"/>
</dbReference>
<dbReference type="Pfam" id="PF04828">
    <property type="entry name" value="GFA"/>
    <property type="match status" value="1"/>
</dbReference>
<organism evidence="5 6">
    <name type="scientific">Lysobacter niastensis</name>
    <dbReference type="NCBI Taxonomy" id="380629"/>
    <lineage>
        <taxon>Bacteria</taxon>
        <taxon>Pseudomonadati</taxon>
        <taxon>Pseudomonadota</taxon>
        <taxon>Gammaproteobacteria</taxon>
        <taxon>Lysobacterales</taxon>
        <taxon>Lysobacteraceae</taxon>
        <taxon>Lysobacter</taxon>
    </lineage>
</organism>
<gene>
    <name evidence="5" type="ORF">IU514_11595</name>
</gene>
<protein>
    <submittedName>
        <fullName evidence="5">GFA family protein</fullName>
    </submittedName>
</protein>
<sequence length="118" mass="13232">MISGSCHCGAVQIEVPEPPQSLLDCNCSLCRRNAALWAYYPPDAVRVIGHPQHTSEYVWGDRTLRTVRCSHCGCITHWEPLQPGLERVGVNMRNFDPAVIAAVPVRHFDGADTWEYLD</sequence>
<evidence type="ECO:0000256" key="2">
    <source>
        <dbReference type="ARBA" id="ARBA00022723"/>
    </source>
</evidence>
<dbReference type="PROSITE" id="PS51891">
    <property type="entry name" value="CENP_V_GFA"/>
    <property type="match status" value="1"/>
</dbReference>
<comment type="caution">
    <text evidence="5">The sequence shown here is derived from an EMBL/GenBank/DDBJ whole genome shotgun (WGS) entry which is preliminary data.</text>
</comment>
<comment type="similarity">
    <text evidence="1">Belongs to the Gfa family.</text>
</comment>
<name>A0ABS0B6L5_9GAMM</name>
<dbReference type="PANTHER" id="PTHR28620:SF1">
    <property type="entry name" value="CENP-V_GFA DOMAIN-CONTAINING PROTEIN"/>
    <property type="match status" value="1"/>
</dbReference>
<evidence type="ECO:0000256" key="1">
    <source>
        <dbReference type="ARBA" id="ARBA00005495"/>
    </source>
</evidence>
<feature type="domain" description="CENP-V/GFA" evidence="4">
    <location>
        <begin position="2"/>
        <end position="115"/>
    </location>
</feature>
<dbReference type="SUPFAM" id="SSF51316">
    <property type="entry name" value="Mss4-like"/>
    <property type="match status" value="1"/>
</dbReference>
<keyword evidence="6" id="KW-1185">Reference proteome</keyword>
<evidence type="ECO:0000313" key="5">
    <source>
        <dbReference type="EMBL" id="MBF6024673.1"/>
    </source>
</evidence>
<dbReference type="RefSeq" id="WP_194931279.1">
    <property type="nucleotide sequence ID" value="NZ_JADLZT010000006.1"/>
</dbReference>
<reference evidence="5 6" key="1">
    <citation type="submission" date="2020-11" db="EMBL/GenBank/DDBJ databases">
        <title>Draft Genome Sequence and Secondary Metabolite Biosynthetic Potential of the Lysobacter niastensis Type strain DSM 18481.</title>
        <authorList>
            <person name="Turrini P."/>
            <person name="Artuso I."/>
            <person name="Tescari M."/>
            <person name="Lugli G.A."/>
            <person name="Frangipani E."/>
            <person name="Ventura M."/>
            <person name="Visca P."/>
        </authorList>
    </citation>
    <scope>NUCLEOTIDE SEQUENCE [LARGE SCALE GENOMIC DNA]</scope>
    <source>
        <strain evidence="5 6">DSM 18481</strain>
    </source>
</reference>
<proteinExistence type="inferred from homology"/>
<dbReference type="InterPro" id="IPR052355">
    <property type="entry name" value="CENP-V-like"/>
</dbReference>
<evidence type="ECO:0000313" key="6">
    <source>
        <dbReference type="Proteomes" id="UP001429984"/>
    </source>
</evidence>